<dbReference type="InterPro" id="IPR029060">
    <property type="entry name" value="PIN-like_dom_sf"/>
</dbReference>
<sequence length="133" mass="15128">MSHSSGFLFDASALYSLMDYVDRVDFKKSYVLTLTFYEVGNAIWKSHYLHKKIKDPVALANLFRRLMRKFNVVDNPPLDGVMKVAVERGLTYYDASYAYVAGSFGLTLISRDRDLIEKAGATSLEDFVKTHLT</sequence>
<dbReference type="SUPFAM" id="SSF88723">
    <property type="entry name" value="PIN domain-like"/>
    <property type="match status" value="1"/>
</dbReference>
<dbReference type="EMBL" id="CP029287">
    <property type="protein sequence ID" value="AWR98585.1"/>
    <property type="molecule type" value="Genomic_DNA"/>
</dbReference>
<dbReference type="Pfam" id="PF01850">
    <property type="entry name" value="PIN"/>
    <property type="match status" value="1"/>
</dbReference>
<organism evidence="3 4">
    <name type="scientific">Metallosphaera hakonensis JCM 8857 = DSM 7519</name>
    <dbReference type="NCBI Taxonomy" id="1293036"/>
    <lineage>
        <taxon>Archaea</taxon>
        <taxon>Thermoproteota</taxon>
        <taxon>Thermoprotei</taxon>
        <taxon>Sulfolobales</taxon>
        <taxon>Sulfolobaceae</taxon>
        <taxon>Metallosphaera</taxon>
    </lineage>
</organism>
<dbReference type="KEGG" id="mhk:DFR87_01440"/>
<reference evidence="4" key="3">
    <citation type="submission" date="2020-03" db="EMBL/GenBank/DDBJ databases">
        <title>Sequencing and Assembly of Multiple Reported Metal-Biooxidizing Members of the Extremely Thermoacidophilic Archaeal Family Sulfolobaceae.</title>
        <authorList>
            <person name="Counts J.A."/>
            <person name="Kelly R.M."/>
        </authorList>
    </citation>
    <scope>NUCLEOTIDE SEQUENCE [LARGE SCALE GENOMIC DNA]</scope>
    <source>
        <strain evidence="4">HO1-1</strain>
    </source>
</reference>
<evidence type="ECO:0000313" key="3">
    <source>
        <dbReference type="EMBL" id="AWR98585.1"/>
    </source>
</evidence>
<keyword evidence="1" id="KW-0460">Magnesium</keyword>
<dbReference type="AlphaFoldDB" id="A0A2U9IRE6"/>
<dbReference type="PANTHER" id="PTHR35901:SF1">
    <property type="entry name" value="EXONUCLEASE VAPC9"/>
    <property type="match status" value="1"/>
</dbReference>
<keyword evidence="4" id="KW-1185">Reference proteome</keyword>
<accession>A0A2U9IRE6</accession>
<dbReference type="PANTHER" id="PTHR35901">
    <property type="entry name" value="RIBONUCLEASE VAPC3"/>
    <property type="match status" value="1"/>
</dbReference>
<dbReference type="InterPro" id="IPR051619">
    <property type="entry name" value="TypeII_TA_RNase_PINc/VapC"/>
</dbReference>
<evidence type="ECO:0000313" key="4">
    <source>
        <dbReference type="Proteomes" id="UP000247586"/>
    </source>
</evidence>
<evidence type="ECO:0000259" key="2">
    <source>
        <dbReference type="Pfam" id="PF01850"/>
    </source>
</evidence>
<dbReference type="RefSeq" id="WP_110368753.1">
    <property type="nucleotide sequence ID" value="NZ_CP029287.2"/>
</dbReference>
<dbReference type="CDD" id="cd09873">
    <property type="entry name" value="PIN_Pae0151-like"/>
    <property type="match status" value="1"/>
</dbReference>
<reference evidence="3 4" key="1">
    <citation type="submission" date="2018-05" db="EMBL/GenBank/DDBJ databases">
        <title>Complete Genome Sequences of Extremely Thermoacidophilic, Metal-Mobilizing Type-Strain Members of the Archaeal Family Sulfolobaceae: Acidianus brierleyi DSM-1651T, Acidianus sulfidivorans DSM-18786T, Metallosphaera hakonensis DSM-7519T, and Metallosphaera prunae DSM-10039T.</title>
        <authorList>
            <person name="Counts J.A."/>
            <person name="Kelly R.M."/>
        </authorList>
    </citation>
    <scope>NUCLEOTIDE SEQUENCE [LARGE SCALE GENOMIC DNA]</scope>
    <source>
        <strain evidence="3 4">HO1-1</strain>
    </source>
</reference>
<dbReference type="STRING" id="1293036.GCA_001315825_02634"/>
<gene>
    <name evidence="3" type="ORF">DFR87_01440</name>
</gene>
<dbReference type="OrthoDB" id="168412at2157"/>
<dbReference type="InterPro" id="IPR044153">
    <property type="entry name" value="PIN_Pae0151-like"/>
</dbReference>
<reference evidence="4" key="2">
    <citation type="submission" date="2020-03" db="EMBL/GenBank/DDBJ databases">
        <title>Complete Genome Sequences of Extremely Thermoacidophilic, Metal-Mobilizing Type-Strain Members of the Archaeal Family Sulfolobaceae: Acidianus brierleyi DSM-1651T, Acidianus sulfidivorans DSM-18786T, Metallosphaera hakonensis DSM-7519T, and Metallosphaera prunae DSM-10039T.</title>
        <authorList>
            <person name="Counts J.A."/>
            <person name="Kelly R.M."/>
        </authorList>
    </citation>
    <scope>NUCLEOTIDE SEQUENCE [LARGE SCALE GENOMIC DNA]</scope>
    <source>
        <strain evidence="4">HO1-1</strain>
    </source>
</reference>
<dbReference type="Proteomes" id="UP000247586">
    <property type="component" value="Chromosome"/>
</dbReference>
<dbReference type="GeneID" id="36833964"/>
<dbReference type="InterPro" id="IPR002716">
    <property type="entry name" value="PIN_dom"/>
</dbReference>
<feature type="domain" description="PIN" evidence="2">
    <location>
        <begin position="28"/>
        <end position="119"/>
    </location>
</feature>
<evidence type="ECO:0000256" key="1">
    <source>
        <dbReference type="ARBA" id="ARBA00022842"/>
    </source>
</evidence>
<protein>
    <submittedName>
        <fullName evidence="3">PIN domain nuclease</fullName>
    </submittedName>
</protein>
<proteinExistence type="predicted"/>
<dbReference type="Gene3D" id="3.40.50.1010">
    <property type="entry name" value="5'-nuclease"/>
    <property type="match status" value="1"/>
</dbReference>
<name>A0A2U9IRE6_9CREN</name>